<dbReference type="SUPFAM" id="SSF101801">
    <property type="entry name" value="Surface presentation of antigens (SPOA)"/>
    <property type="match status" value="1"/>
</dbReference>
<evidence type="ECO:0000256" key="8">
    <source>
        <dbReference type="ARBA" id="ARBA00023136"/>
    </source>
</evidence>
<dbReference type="AlphaFoldDB" id="A0A2K1P8R5"/>
<keyword evidence="8" id="KW-0472">Membrane</keyword>
<dbReference type="SUPFAM" id="SSF103039">
    <property type="entry name" value="CheC-like"/>
    <property type="match status" value="1"/>
</dbReference>
<dbReference type="PANTHER" id="PTHR30034:SF6">
    <property type="entry name" value="YOP PROTEINS TRANSLOCATION PROTEIN Q"/>
    <property type="match status" value="1"/>
</dbReference>
<dbReference type="InterPro" id="IPR001689">
    <property type="entry name" value="Flag_FliM"/>
</dbReference>
<dbReference type="GO" id="GO:0005886">
    <property type="term" value="C:plasma membrane"/>
    <property type="evidence" value="ECO:0007669"/>
    <property type="project" value="UniProtKB-SubCell"/>
</dbReference>
<dbReference type="InterPro" id="IPR036429">
    <property type="entry name" value="SpoA-like_sf"/>
</dbReference>
<keyword evidence="9" id="KW-0975">Bacterial flagellum</keyword>
<dbReference type="Pfam" id="PF02154">
    <property type="entry name" value="FliM"/>
    <property type="match status" value="1"/>
</dbReference>
<gene>
    <name evidence="13" type="ORF">X928_08075</name>
</gene>
<accession>A0A2K1P8R5</accession>
<dbReference type="Pfam" id="PF01052">
    <property type="entry name" value="FliMN_C"/>
    <property type="match status" value="1"/>
</dbReference>
<name>A0A2K1P8R5_9BACT</name>
<keyword evidence="5" id="KW-1003">Cell membrane</keyword>
<protein>
    <recommendedName>
        <fullName evidence="4 10">Flagellar motor switch protein FliM</fullName>
    </recommendedName>
</protein>
<keyword evidence="6" id="KW-0145">Chemotaxis</keyword>
<feature type="region of interest" description="Disordered" evidence="11">
    <location>
        <begin position="337"/>
        <end position="359"/>
    </location>
</feature>
<evidence type="ECO:0000256" key="6">
    <source>
        <dbReference type="ARBA" id="ARBA00022500"/>
    </source>
</evidence>
<evidence type="ECO:0000256" key="9">
    <source>
        <dbReference type="ARBA" id="ARBA00023143"/>
    </source>
</evidence>
<dbReference type="GO" id="GO:0071978">
    <property type="term" value="P:bacterial-type flagellum-dependent swarming motility"/>
    <property type="evidence" value="ECO:0007669"/>
    <property type="project" value="TreeGrafter"/>
</dbReference>
<reference evidence="13 14" key="1">
    <citation type="submission" date="2013-12" db="EMBL/GenBank/DDBJ databases">
        <title>Comparative genomics of Petrotoga isolates.</title>
        <authorList>
            <person name="Nesbo C.L."/>
            <person name="Charchuk R."/>
            <person name="Chow K."/>
        </authorList>
    </citation>
    <scope>NUCLEOTIDE SEQUENCE [LARGE SCALE GENOMIC DNA]</scope>
    <source>
        <strain evidence="13 14">DSM 10691</strain>
    </source>
</reference>
<comment type="subcellular location">
    <subcellularLocation>
        <location evidence="1">Bacterial flagellum basal body</location>
    </subcellularLocation>
    <subcellularLocation>
        <location evidence="2">Cell membrane</location>
        <topology evidence="2">Peripheral membrane protein</topology>
    </subcellularLocation>
</comment>
<organism evidence="13 14">
    <name type="scientific">Petrotoga miotherma DSM 10691</name>
    <dbReference type="NCBI Taxonomy" id="1434326"/>
    <lineage>
        <taxon>Bacteria</taxon>
        <taxon>Thermotogati</taxon>
        <taxon>Thermotogota</taxon>
        <taxon>Thermotogae</taxon>
        <taxon>Petrotogales</taxon>
        <taxon>Petrotogaceae</taxon>
        <taxon>Petrotoga</taxon>
    </lineage>
</organism>
<proteinExistence type="inferred from homology"/>
<evidence type="ECO:0000256" key="11">
    <source>
        <dbReference type="SAM" id="MobiDB-lite"/>
    </source>
</evidence>
<sequence length="359" mass="41275">MPEDETLTQEEIDSILKSMSSGEAPEEVLEEYQGEERRIKDYDFRRPMKFSREQLRTLQLIHESFARELSTYLSGRSRTFVDVKYASIDQITFSEFQKSLNSPTFIVIFSSEAFSGSAILQMGLDLGYVIIDRLLGGSGNTLEEIRPPTEIEMNILRKEAAVMLRMLSKSWSNIEEFDANLENLETNPQFVQVAPSNEMTILITLSVTIKNVQGFVNLCFPSSSLEPLNDKLTTRMWTTSYRHTEEFKENLRQTLLLSKLNLSAILGKAEIYLNDFLNMEVGDVIRLDSFYDEPIDLEIEERPIFKVNVGKSKGFYSVKIIEKNKELLERLLVEESMKKKTKKQDSSEKSETTEKTGDE</sequence>
<keyword evidence="7" id="KW-0283">Flagellar rotation</keyword>
<keyword evidence="13" id="KW-0282">Flagellum</keyword>
<keyword evidence="14" id="KW-1185">Reference proteome</keyword>
<dbReference type="NCBIfam" id="TIGR01397">
    <property type="entry name" value="fliM_switch"/>
    <property type="match status" value="1"/>
</dbReference>
<evidence type="ECO:0000259" key="12">
    <source>
        <dbReference type="Pfam" id="PF01052"/>
    </source>
</evidence>
<dbReference type="Gene3D" id="2.30.330.10">
    <property type="entry name" value="SpoA-like"/>
    <property type="match status" value="1"/>
</dbReference>
<evidence type="ECO:0000256" key="5">
    <source>
        <dbReference type="ARBA" id="ARBA00022475"/>
    </source>
</evidence>
<dbReference type="PRINTS" id="PR00955">
    <property type="entry name" value="FLGMOTORFLIM"/>
</dbReference>
<dbReference type="RefSeq" id="WP_103079229.1">
    <property type="nucleotide sequence ID" value="NZ_AZRM01000040.1"/>
</dbReference>
<dbReference type="GO" id="GO:0009425">
    <property type="term" value="C:bacterial-type flagellum basal body"/>
    <property type="evidence" value="ECO:0007669"/>
    <property type="project" value="UniProtKB-SubCell"/>
</dbReference>
<dbReference type="PIRSF" id="PIRSF002888">
    <property type="entry name" value="FliM"/>
    <property type="match status" value="1"/>
</dbReference>
<comment type="similarity">
    <text evidence="3">Belongs to the FliM family.</text>
</comment>
<keyword evidence="13" id="KW-0966">Cell projection</keyword>
<evidence type="ECO:0000256" key="3">
    <source>
        <dbReference type="ARBA" id="ARBA00011049"/>
    </source>
</evidence>
<dbReference type="EMBL" id="AZRM01000040">
    <property type="protein sequence ID" value="PNR99117.1"/>
    <property type="molecule type" value="Genomic_DNA"/>
</dbReference>
<dbReference type="GO" id="GO:0003774">
    <property type="term" value="F:cytoskeletal motor activity"/>
    <property type="evidence" value="ECO:0007669"/>
    <property type="project" value="InterPro"/>
</dbReference>
<evidence type="ECO:0000313" key="14">
    <source>
        <dbReference type="Proteomes" id="UP000236199"/>
    </source>
</evidence>
<dbReference type="GO" id="GO:0050918">
    <property type="term" value="P:positive chemotaxis"/>
    <property type="evidence" value="ECO:0007669"/>
    <property type="project" value="TreeGrafter"/>
</dbReference>
<dbReference type="Gene3D" id="3.40.1550.10">
    <property type="entry name" value="CheC-like"/>
    <property type="match status" value="1"/>
</dbReference>
<evidence type="ECO:0000313" key="13">
    <source>
        <dbReference type="EMBL" id="PNR99117.1"/>
    </source>
</evidence>
<keyword evidence="13" id="KW-0969">Cilium</keyword>
<dbReference type="InterPro" id="IPR001543">
    <property type="entry name" value="FliN-like_C"/>
</dbReference>
<dbReference type="PANTHER" id="PTHR30034">
    <property type="entry name" value="FLAGELLAR MOTOR SWITCH PROTEIN FLIM"/>
    <property type="match status" value="1"/>
</dbReference>
<evidence type="ECO:0000256" key="7">
    <source>
        <dbReference type="ARBA" id="ARBA00022779"/>
    </source>
</evidence>
<dbReference type="InterPro" id="IPR028976">
    <property type="entry name" value="CheC-like_sf"/>
</dbReference>
<evidence type="ECO:0000256" key="1">
    <source>
        <dbReference type="ARBA" id="ARBA00004117"/>
    </source>
</evidence>
<evidence type="ECO:0000256" key="4">
    <source>
        <dbReference type="ARBA" id="ARBA00021898"/>
    </source>
</evidence>
<evidence type="ECO:0000256" key="10">
    <source>
        <dbReference type="NCBIfam" id="TIGR01397"/>
    </source>
</evidence>
<evidence type="ECO:0000256" key="2">
    <source>
        <dbReference type="ARBA" id="ARBA00004202"/>
    </source>
</evidence>
<comment type="caution">
    <text evidence="13">The sequence shown here is derived from an EMBL/GenBank/DDBJ whole genome shotgun (WGS) entry which is preliminary data.</text>
</comment>
<dbReference type="OrthoDB" id="9806941at2"/>
<feature type="domain" description="Flagellar motor switch protein FliN-like C-terminal" evidence="12">
    <location>
        <begin position="258"/>
        <end position="323"/>
    </location>
</feature>
<dbReference type="Proteomes" id="UP000236199">
    <property type="component" value="Unassembled WGS sequence"/>
</dbReference>
<dbReference type="CDD" id="cd17908">
    <property type="entry name" value="FliM"/>
    <property type="match status" value="1"/>
</dbReference>